<dbReference type="OrthoDB" id="6228724at2"/>
<evidence type="ECO:0000256" key="4">
    <source>
        <dbReference type="ARBA" id="ARBA00023136"/>
    </source>
</evidence>
<evidence type="ECO:0000313" key="9">
    <source>
        <dbReference type="Proteomes" id="UP001491613"/>
    </source>
</evidence>
<protein>
    <submittedName>
        <fullName evidence="6">Energy transducer TonB</fullName>
    </submittedName>
</protein>
<dbReference type="GO" id="GO:0055085">
    <property type="term" value="P:transmembrane transport"/>
    <property type="evidence" value="ECO:0007669"/>
    <property type="project" value="InterPro"/>
</dbReference>
<dbReference type="PROSITE" id="PS52015">
    <property type="entry name" value="TONB_CTD"/>
    <property type="match status" value="1"/>
</dbReference>
<keyword evidence="2" id="KW-0812">Transmembrane</keyword>
<dbReference type="GO" id="GO:0016020">
    <property type="term" value="C:membrane"/>
    <property type="evidence" value="ECO:0007669"/>
    <property type="project" value="UniProtKB-SubCell"/>
</dbReference>
<comment type="subcellular location">
    <subcellularLocation>
        <location evidence="1">Membrane</location>
        <topology evidence="1">Single-pass membrane protein</topology>
    </subcellularLocation>
</comment>
<dbReference type="EMBL" id="JAZDDP010000003">
    <property type="protein sequence ID" value="MEL3919573.1"/>
    <property type="molecule type" value="Genomic_DNA"/>
</dbReference>
<keyword evidence="4" id="KW-0472">Membrane</keyword>
<dbReference type="InterPro" id="IPR037682">
    <property type="entry name" value="TonB_C"/>
</dbReference>
<evidence type="ECO:0000259" key="5">
    <source>
        <dbReference type="PROSITE" id="PS52015"/>
    </source>
</evidence>
<dbReference type="PROSITE" id="PS51257">
    <property type="entry name" value="PROKAR_LIPOPROTEIN"/>
    <property type="match status" value="1"/>
</dbReference>
<keyword evidence="3" id="KW-1133">Transmembrane helix</keyword>
<sequence length="130" mass="14653">MKWKMAIWSGVMLALLQGCLSREVAVVDREPVAVTLEQLPNYWIQQNQRSWFASDEEALPTKPVKGYVDVRYVIDEDGRPTKPEVVAAEPPGELEQSALATLSRIRYSPAEDNPDAIPVQVTNRFNIEVN</sequence>
<accession>A0A175VLK7</accession>
<reference evidence="6 8" key="1">
    <citation type="submission" date="2016-02" db="EMBL/GenBank/DDBJ databases">
        <title>Draft genome sequence of Aeromonas trota strain 1999lcr isolated from cerebrospinal fluid (CSF).</title>
        <authorList>
            <person name="Dallagassa C.B."/>
            <person name="Prediger K.C."/>
            <person name="Weiss V.A."/>
            <person name="Assis F.E."/>
            <person name="Baura V."/>
            <person name="Cruz L.M."/>
            <person name="Souza E.M."/>
            <person name="Pedrosa F.O."/>
            <person name="Fadel-Picheth C.M."/>
        </authorList>
    </citation>
    <scope>NUCLEOTIDE SEQUENCE [LARGE SCALE GENOMIC DNA]</scope>
    <source>
        <strain evidence="6 8">1999lcr</strain>
    </source>
</reference>
<feature type="domain" description="TonB C-terminal" evidence="5">
    <location>
        <begin position="40"/>
        <end position="130"/>
    </location>
</feature>
<evidence type="ECO:0000256" key="2">
    <source>
        <dbReference type="ARBA" id="ARBA00022692"/>
    </source>
</evidence>
<evidence type="ECO:0000313" key="8">
    <source>
        <dbReference type="Proteomes" id="UP000078435"/>
    </source>
</evidence>
<dbReference type="AlphaFoldDB" id="A0A175VLK7"/>
<dbReference type="SUPFAM" id="SSF74653">
    <property type="entry name" value="TolA/TonB C-terminal domain"/>
    <property type="match status" value="1"/>
</dbReference>
<dbReference type="InterPro" id="IPR006260">
    <property type="entry name" value="TonB/TolA_C"/>
</dbReference>
<evidence type="ECO:0000256" key="3">
    <source>
        <dbReference type="ARBA" id="ARBA00022989"/>
    </source>
</evidence>
<dbReference type="Proteomes" id="UP001491613">
    <property type="component" value="Unassembled WGS sequence"/>
</dbReference>
<dbReference type="EMBL" id="JMGO02000003">
    <property type="protein sequence ID" value="KXU80852.1"/>
    <property type="molecule type" value="Genomic_DNA"/>
</dbReference>
<dbReference type="RefSeq" id="WP_026456627.1">
    <property type="nucleotide sequence ID" value="NZ_CP083612.1"/>
</dbReference>
<evidence type="ECO:0000313" key="6">
    <source>
        <dbReference type="EMBL" id="KXU80852.1"/>
    </source>
</evidence>
<reference evidence="7 9" key="2">
    <citation type="submission" date="2024-01" db="EMBL/GenBank/DDBJ databases">
        <title>Horizontal gene transfer in Aeromonas trota.</title>
        <authorList>
            <person name="Otero Olarra J.E."/>
            <person name="Perez Valdespino A."/>
        </authorList>
    </citation>
    <scope>NUCLEOTIDE SEQUENCE [LARGE SCALE GENOMIC DNA]</scope>
    <source>
        <strain evidence="7 9">9.1</strain>
    </source>
</reference>
<dbReference type="NCBIfam" id="TIGR01352">
    <property type="entry name" value="tonB_Cterm"/>
    <property type="match status" value="1"/>
</dbReference>
<dbReference type="Proteomes" id="UP000078435">
    <property type="component" value="Unassembled WGS sequence"/>
</dbReference>
<evidence type="ECO:0000313" key="7">
    <source>
        <dbReference type="EMBL" id="MEL3919573.1"/>
    </source>
</evidence>
<evidence type="ECO:0000256" key="1">
    <source>
        <dbReference type="ARBA" id="ARBA00004167"/>
    </source>
</evidence>
<keyword evidence="9" id="KW-1185">Reference proteome</keyword>
<organism evidence="6 8">
    <name type="scientific">Aeromonas enteropelogenes</name>
    <name type="common">Aeromonas trota</name>
    <dbReference type="NCBI Taxonomy" id="29489"/>
    <lineage>
        <taxon>Bacteria</taxon>
        <taxon>Pseudomonadati</taxon>
        <taxon>Pseudomonadota</taxon>
        <taxon>Gammaproteobacteria</taxon>
        <taxon>Aeromonadales</taxon>
        <taxon>Aeromonadaceae</taxon>
        <taxon>Aeromonas</taxon>
    </lineage>
</organism>
<name>A0A175VLK7_AEREN</name>
<dbReference type="Pfam" id="PF03544">
    <property type="entry name" value="TonB_C"/>
    <property type="match status" value="1"/>
</dbReference>
<comment type="caution">
    <text evidence="6">The sequence shown here is derived from an EMBL/GenBank/DDBJ whole genome shotgun (WGS) entry which is preliminary data.</text>
</comment>
<dbReference type="Gene3D" id="3.30.2420.10">
    <property type="entry name" value="TonB"/>
    <property type="match status" value="1"/>
</dbReference>
<proteinExistence type="predicted"/>
<gene>
    <name evidence="6" type="ORF">LCR_12280</name>
    <name evidence="7" type="ORF">V1482_09115</name>
</gene>